<evidence type="ECO:0000313" key="11">
    <source>
        <dbReference type="Proteomes" id="UP001558652"/>
    </source>
</evidence>
<dbReference type="GO" id="GO:0005634">
    <property type="term" value="C:nucleus"/>
    <property type="evidence" value="ECO:0007669"/>
    <property type="project" value="UniProtKB-SubCell"/>
</dbReference>
<dbReference type="EMBL" id="JBFDAA010000012">
    <property type="protein sequence ID" value="KAL1123337.1"/>
    <property type="molecule type" value="Genomic_DNA"/>
</dbReference>
<dbReference type="Proteomes" id="UP001558652">
    <property type="component" value="Unassembled WGS sequence"/>
</dbReference>
<accession>A0ABD0YLM2</accession>
<comment type="similarity">
    <text evidence="4">Belongs to the ELP5 family.</text>
</comment>
<proteinExistence type="inferred from homology"/>
<keyword evidence="6" id="KW-0963">Cytoplasm</keyword>
<evidence type="ECO:0000256" key="3">
    <source>
        <dbReference type="ARBA" id="ARBA00005043"/>
    </source>
</evidence>
<keyword evidence="7" id="KW-0819">tRNA processing</keyword>
<dbReference type="AlphaFoldDB" id="A0ABD0YLM2"/>
<dbReference type="Gene3D" id="3.40.50.300">
    <property type="entry name" value="P-loop containing nucleotide triphosphate hydrolases"/>
    <property type="match status" value="1"/>
</dbReference>
<evidence type="ECO:0000256" key="2">
    <source>
        <dbReference type="ARBA" id="ARBA00004496"/>
    </source>
</evidence>
<comment type="subcellular location">
    <subcellularLocation>
        <location evidence="2">Cytoplasm</location>
    </subcellularLocation>
    <subcellularLocation>
        <location evidence="1">Nucleus</location>
    </subcellularLocation>
</comment>
<evidence type="ECO:0000256" key="9">
    <source>
        <dbReference type="SAM" id="MobiDB-lite"/>
    </source>
</evidence>
<comment type="pathway">
    <text evidence="3">tRNA modification; 5-methoxycarbonylmethyl-2-thiouridine-tRNA biosynthesis.</text>
</comment>
<dbReference type="GO" id="GO:0008033">
    <property type="term" value="P:tRNA processing"/>
    <property type="evidence" value="ECO:0007669"/>
    <property type="project" value="UniProtKB-KW"/>
</dbReference>
<comment type="caution">
    <text evidence="10">The sequence shown here is derived from an EMBL/GenBank/DDBJ whole genome shotgun (WGS) entry which is preliminary data.</text>
</comment>
<evidence type="ECO:0000256" key="6">
    <source>
        <dbReference type="ARBA" id="ARBA00022490"/>
    </source>
</evidence>
<protein>
    <recommendedName>
        <fullName evidence="5">Elongator complex protein 5</fullName>
    </recommendedName>
</protein>
<dbReference type="PANTHER" id="PTHR15641">
    <property type="entry name" value="ELONGATOR COMPLEX PROTEIN 5"/>
    <property type="match status" value="1"/>
</dbReference>
<keyword evidence="8" id="KW-0539">Nucleus</keyword>
<reference evidence="10 11" key="1">
    <citation type="submission" date="2024-07" db="EMBL/GenBank/DDBJ databases">
        <title>Chromosome-level genome assembly of the water stick insect Ranatra chinensis (Heteroptera: Nepidae).</title>
        <authorList>
            <person name="Liu X."/>
        </authorList>
    </citation>
    <scope>NUCLEOTIDE SEQUENCE [LARGE SCALE GENOMIC DNA]</scope>
    <source>
        <strain evidence="10">Cailab_2021Rc</strain>
        <tissue evidence="10">Muscle</tissue>
    </source>
</reference>
<dbReference type="InterPro" id="IPR027417">
    <property type="entry name" value="P-loop_NTPase"/>
</dbReference>
<evidence type="ECO:0000256" key="7">
    <source>
        <dbReference type="ARBA" id="ARBA00022694"/>
    </source>
</evidence>
<evidence type="ECO:0000256" key="5">
    <source>
        <dbReference type="ARBA" id="ARBA00020264"/>
    </source>
</evidence>
<name>A0ABD0YLM2_9HEMI</name>
<evidence type="ECO:0000256" key="8">
    <source>
        <dbReference type="ARBA" id="ARBA00023242"/>
    </source>
</evidence>
<evidence type="ECO:0000256" key="1">
    <source>
        <dbReference type="ARBA" id="ARBA00004123"/>
    </source>
</evidence>
<gene>
    <name evidence="10" type="ORF">AAG570_002422</name>
</gene>
<dbReference type="PANTHER" id="PTHR15641:SF1">
    <property type="entry name" value="ELONGATOR COMPLEX PROTEIN 5"/>
    <property type="match status" value="1"/>
</dbReference>
<keyword evidence="11" id="KW-1185">Reference proteome</keyword>
<evidence type="ECO:0000256" key="4">
    <source>
        <dbReference type="ARBA" id="ARBA00009567"/>
    </source>
</evidence>
<sequence>MLFRQLLTGRLNSDFILVKDSFEFSWIWAVKEFIEEHVSKGNEVHFFAFENKEYVWLNNLKQEHGQKIRVYDFFSDPYGWFGGDPATLEFACSSLIERPSEDRQKLVVIDSLSYPIQISSLHSVCRTFKKLRECPKLSNGDHPILLLTVFHSALVDTEPMSYNQMNYSATSSISLEGNKKDSSDRTTMNVLHKTSSGKIMQETYSCHLDKSGKFIFEKAEDKPLPKTSDEPSLEMTTFKLSLKEQELESRRNLVLPYLKKKDEVGSGKIFYEPDERDDWDDEDPDDDLNI</sequence>
<dbReference type="InterPro" id="IPR019519">
    <property type="entry name" value="Elp5"/>
</dbReference>
<organism evidence="10 11">
    <name type="scientific">Ranatra chinensis</name>
    <dbReference type="NCBI Taxonomy" id="642074"/>
    <lineage>
        <taxon>Eukaryota</taxon>
        <taxon>Metazoa</taxon>
        <taxon>Ecdysozoa</taxon>
        <taxon>Arthropoda</taxon>
        <taxon>Hexapoda</taxon>
        <taxon>Insecta</taxon>
        <taxon>Pterygota</taxon>
        <taxon>Neoptera</taxon>
        <taxon>Paraneoptera</taxon>
        <taxon>Hemiptera</taxon>
        <taxon>Heteroptera</taxon>
        <taxon>Panheteroptera</taxon>
        <taxon>Nepomorpha</taxon>
        <taxon>Nepidae</taxon>
        <taxon>Ranatrinae</taxon>
        <taxon>Ranatra</taxon>
    </lineage>
</organism>
<feature type="compositionally biased region" description="Acidic residues" evidence="9">
    <location>
        <begin position="272"/>
        <end position="290"/>
    </location>
</feature>
<dbReference type="GO" id="GO:0005737">
    <property type="term" value="C:cytoplasm"/>
    <property type="evidence" value="ECO:0007669"/>
    <property type="project" value="UniProtKB-SubCell"/>
</dbReference>
<evidence type="ECO:0000313" key="10">
    <source>
        <dbReference type="EMBL" id="KAL1123337.1"/>
    </source>
</evidence>
<feature type="region of interest" description="Disordered" evidence="9">
    <location>
        <begin position="269"/>
        <end position="290"/>
    </location>
</feature>
<dbReference type="Pfam" id="PF10483">
    <property type="entry name" value="Elong_Iki1"/>
    <property type="match status" value="2"/>
</dbReference>